<dbReference type="GO" id="GO:0070888">
    <property type="term" value="F:E-box binding"/>
    <property type="evidence" value="ECO:0007669"/>
    <property type="project" value="TreeGrafter"/>
</dbReference>
<reference evidence="3 4" key="1">
    <citation type="journal article" date="2015" name="Genome Biol.">
        <title>Comparative genomics of Steinernema reveals deeply conserved gene regulatory networks.</title>
        <authorList>
            <person name="Dillman A.R."/>
            <person name="Macchietto M."/>
            <person name="Porter C.F."/>
            <person name="Rogers A."/>
            <person name="Williams B."/>
            <person name="Antoshechkin I."/>
            <person name="Lee M.M."/>
            <person name="Goodwin Z."/>
            <person name="Lu X."/>
            <person name="Lewis E.E."/>
            <person name="Goodrich-Blair H."/>
            <person name="Stock S.P."/>
            <person name="Adams B.J."/>
            <person name="Sternberg P.W."/>
            <person name="Mortazavi A."/>
        </authorList>
    </citation>
    <scope>NUCLEOTIDE SEQUENCE [LARGE SCALE GENOMIC DNA]</scope>
    <source>
        <strain evidence="3 4">ALL</strain>
    </source>
</reference>
<dbReference type="EMBL" id="AZBU02000002">
    <property type="protein sequence ID" value="TKR94715.1"/>
    <property type="molecule type" value="Genomic_DNA"/>
</dbReference>
<dbReference type="PANTHER" id="PTHR19290">
    <property type="entry name" value="BASIC HELIX-LOOP-HELIX PROTEIN NEUROGENIN-RELATED"/>
    <property type="match status" value="1"/>
</dbReference>
<dbReference type="GO" id="GO:0045944">
    <property type="term" value="P:positive regulation of transcription by RNA polymerase II"/>
    <property type="evidence" value="ECO:0007669"/>
    <property type="project" value="TreeGrafter"/>
</dbReference>
<feature type="compositionally biased region" description="Low complexity" evidence="1">
    <location>
        <begin position="130"/>
        <end position="149"/>
    </location>
</feature>
<dbReference type="InterPro" id="IPR050359">
    <property type="entry name" value="bHLH_transcription_factors"/>
</dbReference>
<dbReference type="InterPro" id="IPR036638">
    <property type="entry name" value="HLH_DNA-bd_sf"/>
</dbReference>
<dbReference type="GO" id="GO:0007423">
    <property type="term" value="P:sensory organ development"/>
    <property type="evidence" value="ECO:0007669"/>
    <property type="project" value="TreeGrafter"/>
</dbReference>
<evidence type="ECO:0000313" key="4">
    <source>
        <dbReference type="Proteomes" id="UP000298663"/>
    </source>
</evidence>
<dbReference type="AlphaFoldDB" id="A0A4V6A6H9"/>
<dbReference type="GO" id="GO:0005634">
    <property type="term" value="C:nucleus"/>
    <property type="evidence" value="ECO:0007669"/>
    <property type="project" value="TreeGrafter"/>
</dbReference>
<sequence length="217" mass="24422">MDVDQVSYDSSDDSTSKSATFLPDEDDFEPYVRRKRSEDERKQRSKFVDKEEHEKHRKGVNSRERRRMHDLNDALDELRRVLPYFQNSTARKMTKINTLLLASNWIRHLTKENADLKRKFQEASTVNLASSLPPTSTNSSTMPSSTSKAPSPPETTPPLPTVSLSLPFAPLLLRPPQAPILPPLCQKAATGGLCFCISCLHLSQATHHSLLHPSCSK</sequence>
<organism evidence="3 4">
    <name type="scientific">Steinernema carpocapsae</name>
    <name type="common">Entomopathogenic nematode</name>
    <dbReference type="NCBI Taxonomy" id="34508"/>
    <lineage>
        <taxon>Eukaryota</taxon>
        <taxon>Metazoa</taxon>
        <taxon>Ecdysozoa</taxon>
        <taxon>Nematoda</taxon>
        <taxon>Chromadorea</taxon>
        <taxon>Rhabditida</taxon>
        <taxon>Tylenchina</taxon>
        <taxon>Panagrolaimomorpha</taxon>
        <taxon>Strongyloidoidea</taxon>
        <taxon>Steinernematidae</taxon>
        <taxon>Steinernema</taxon>
    </lineage>
</organism>
<dbReference type="SUPFAM" id="SSF47459">
    <property type="entry name" value="HLH, helix-loop-helix DNA-binding domain"/>
    <property type="match status" value="1"/>
</dbReference>
<dbReference type="InterPro" id="IPR011598">
    <property type="entry name" value="bHLH_dom"/>
</dbReference>
<name>A0A4V6A6H9_STECR</name>
<dbReference type="Pfam" id="PF00010">
    <property type="entry name" value="HLH"/>
    <property type="match status" value="1"/>
</dbReference>
<proteinExistence type="predicted"/>
<dbReference type="PANTHER" id="PTHR19290:SF164">
    <property type="entry name" value="BHLH DOMAIN-CONTAINING PROTEIN"/>
    <property type="match status" value="1"/>
</dbReference>
<dbReference type="PROSITE" id="PS50888">
    <property type="entry name" value="BHLH"/>
    <property type="match status" value="1"/>
</dbReference>
<protein>
    <recommendedName>
        <fullName evidence="2">BHLH domain-containing protein</fullName>
    </recommendedName>
</protein>
<dbReference type="GO" id="GO:0061564">
    <property type="term" value="P:axon development"/>
    <property type="evidence" value="ECO:0007669"/>
    <property type="project" value="TreeGrafter"/>
</dbReference>
<gene>
    <name evidence="3" type="ORF">L596_008970</name>
</gene>
<dbReference type="GO" id="GO:0046983">
    <property type="term" value="F:protein dimerization activity"/>
    <property type="evidence" value="ECO:0007669"/>
    <property type="project" value="InterPro"/>
</dbReference>
<feature type="compositionally biased region" description="Pro residues" evidence="1">
    <location>
        <begin position="150"/>
        <end position="159"/>
    </location>
</feature>
<feature type="region of interest" description="Disordered" evidence="1">
    <location>
        <begin position="127"/>
        <end position="159"/>
    </location>
</feature>
<dbReference type="CDD" id="cd11390">
    <property type="entry name" value="bHLH_TS"/>
    <property type="match status" value="1"/>
</dbReference>
<dbReference type="SMART" id="SM00353">
    <property type="entry name" value="HLH"/>
    <property type="match status" value="1"/>
</dbReference>
<dbReference type="Gene3D" id="4.10.280.10">
    <property type="entry name" value="Helix-loop-helix DNA-binding domain"/>
    <property type="match status" value="1"/>
</dbReference>
<reference evidence="3 4" key="2">
    <citation type="journal article" date="2019" name="G3 (Bethesda)">
        <title>Hybrid Assembly of the Genome of the Entomopathogenic Nematode Steinernema carpocapsae Identifies the X-Chromosome.</title>
        <authorList>
            <person name="Serra L."/>
            <person name="Macchietto M."/>
            <person name="Macias-Munoz A."/>
            <person name="McGill C.J."/>
            <person name="Rodriguez I.M."/>
            <person name="Rodriguez B."/>
            <person name="Murad R."/>
            <person name="Mortazavi A."/>
        </authorList>
    </citation>
    <scope>NUCLEOTIDE SEQUENCE [LARGE SCALE GENOMIC DNA]</scope>
    <source>
        <strain evidence="3 4">ALL</strain>
    </source>
</reference>
<evidence type="ECO:0000256" key="1">
    <source>
        <dbReference type="SAM" id="MobiDB-lite"/>
    </source>
</evidence>
<dbReference type="OrthoDB" id="10011855at2759"/>
<feature type="region of interest" description="Disordered" evidence="1">
    <location>
        <begin position="1"/>
        <end position="68"/>
    </location>
</feature>
<evidence type="ECO:0000259" key="2">
    <source>
        <dbReference type="PROSITE" id="PS50888"/>
    </source>
</evidence>
<keyword evidence="4" id="KW-1185">Reference proteome</keyword>
<comment type="caution">
    <text evidence="3">The sequence shown here is derived from an EMBL/GenBank/DDBJ whole genome shotgun (WGS) entry which is preliminary data.</text>
</comment>
<dbReference type="Proteomes" id="UP000298663">
    <property type="component" value="Unassembled WGS sequence"/>
</dbReference>
<evidence type="ECO:0000313" key="3">
    <source>
        <dbReference type="EMBL" id="TKR94715.1"/>
    </source>
</evidence>
<accession>A0A4V6A6H9</accession>
<dbReference type="STRING" id="34508.A0A4V6A6H9"/>
<dbReference type="GO" id="GO:0000981">
    <property type="term" value="F:DNA-binding transcription factor activity, RNA polymerase II-specific"/>
    <property type="evidence" value="ECO:0007669"/>
    <property type="project" value="TreeGrafter"/>
</dbReference>
<feature type="domain" description="BHLH" evidence="2">
    <location>
        <begin position="55"/>
        <end position="109"/>
    </location>
</feature>
<feature type="compositionally biased region" description="Basic and acidic residues" evidence="1">
    <location>
        <begin position="30"/>
        <end position="54"/>
    </location>
</feature>